<reference evidence="1 2" key="1">
    <citation type="submission" date="2021-01" db="EMBL/GenBank/DDBJ databases">
        <title>Genomics of switchgrass bacterial isolates.</title>
        <authorList>
            <person name="Shade A."/>
        </authorList>
    </citation>
    <scope>NUCLEOTIDE SEQUENCE [LARGE SCALE GENOMIC DNA]</scope>
    <source>
        <strain evidence="1 2">PvP111</strain>
    </source>
</reference>
<evidence type="ECO:0000313" key="1">
    <source>
        <dbReference type="EMBL" id="MBM7415739.1"/>
    </source>
</evidence>
<dbReference type="InterPro" id="IPR024520">
    <property type="entry name" value="DUF3558"/>
</dbReference>
<name>A0ABS2KUW8_9NOCA</name>
<organism evidence="1 2">
    <name type="scientific">Rhodococcoides corynebacterioides</name>
    <dbReference type="NCBI Taxonomy" id="53972"/>
    <lineage>
        <taxon>Bacteria</taxon>
        <taxon>Bacillati</taxon>
        <taxon>Actinomycetota</taxon>
        <taxon>Actinomycetes</taxon>
        <taxon>Mycobacteriales</taxon>
        <taxon>Nocardiaceae</taxon>
        <taxon>Rhodococcoides</taxon>
    </lineage>
</organism>
<dbReference type="Proteomes" id="UP000703038">
    <property type="component" value="Unassembled WGS sequence"/>
</dbReference>
<evidence type="ECO:0008006" key="3">
    <source>
        <dbReference type="Google" id="ProtNLM"/>
    </source>
</evidence>
<accession>A0ABS2KUW8</accession>
<proteinExistence type="predicted"/>
<keyword evidence="2" id="KW-1185">Reference proteome</keyword>
<dbReference type="RefSeq" id="WP_204868725.1">
    <property type="nucleotide sequence ID" value="NZ_JAFBBK010000001.1"/>
</dbReference>
<dbReference type="Pfam" id="PF12079">
    <property type="entry name" value="DUF3558"/>
    <property type="match status" value="1"/>
</dbReference>
<evidence type="ECO:0000313" key="2">
    <source>
        <dbReference type="Proteomes" id="UP000703038"/>
    </source>
</evidence>
<sequence>MSGTAEPAAMELFDPCTVVPDEAIRAAGADPAEVSDSLLGTSNDDRFAPCVWAADSHFVSVTSSTSGLDAIVEDSRYVTRSPVSIAGREEAYSLVRPDPLGTAPCDVVFAWARGTVMVTSDRMVGTHVGDDDTCALALFAANTFNPYLPK</sequence>
<protein>
    <recommendedName>
        <fullName evidence="3">DUF3558 domain-containing protein</fullName>
    </recommendedName>
</protein>
<gene>
    <name evidence="1" type="ORF">JOE42_002472</name>
</gene>
<comment type="caution">
    <text evidence="1">The sequence shown here is derived from an EMBL/GenBank/DDBJ whole genome shotgun (WGS) entry which is preliminary data.</text>
</comment>
<dbReference type="EMBL" id="JAFBBK010000001">
    <property type="protein sequence ID" value="MBM7415739.1"/>
    <property type="molecule type" value="Genomic_DNA"/>
</dbReference>